<dbReference type="InterPro" id="IPR001789">
    <property type="entry name" value="Sig_transdc_resp-reg_receiver"/>
</dbReference>
<evidence type="ECO:0000313" key="3">
    <source>
        <dbReference type="EMBL" id="ULN43495.1"/>
    </source>
</evidence>
<evidence type="ECO:0000313" key="4">
    <source>
        <dbReference type="Proteomes" id="UP001055337"/>
    </source>
</evidence>
<dbReference type="RefSeq" id="WP_240179705.1">
    <property type="nucleotide sequence ID" value="NZ_CP092362.2"/>
</dbReference>
<feature type="modified residue" description="4-aspartylphosphate" evidence="1">
    <location>
        <position position="61"/>
    </location>
</feature>
<keyword evidence="1" id="KW-0597">Phosphoprotein</keyword>
<dbReference type="Gene3D" id="3.40.50.2300">
    <property type="match status" value="1"/>
</dbReference>
<dbReference type="SUPFAM" id="SSF52172">
    <property type="entry name" value="CheY-like"/>
    <property type="match status" value="1"/>
</dbReference>
<organism evidence="3 4">
    <name type="scientific">Mycolicibacterium crocinum</name>
    <dbReference type="NCBI Taxonomy" id="388459"/>
    <lineage>
        <taxon>Bacteria</taxon>
        <taxon>Bacillati</taxon>
        <taxon>Actinomycetota</taxon>
        <taxon>Actinomycetes</taxon>
        <taxon>Mycobacteriales</taxon>
        <taxon>Mycobacteriaceae</taxon>
        <taxon>Mycolicibacterium</taxon>
    </lineage>
</organism>
<evidence type="ECO:0000259" key="2">
    <source>
        <dbReference type="PROSITE" id="PS50110"/>
    </source>
</evidence>
<reference evidence="3" key="1">
    <citation type="submission" date="2022-08" db="EMBL/GenBank/DDBJ databases">
        <title>Whole genome sequencing of non-tuberculosis mycobacteria type-strains.</title>
        <authorList>
            <person name="Igarashi Y."/>
            <person name="Osugi A."/>
            <person name="Mitarai S."/>
        </authorList>
    </citation>
    <scope>NUCLEOTIDE SEQUENCE</scope>
    <source>
        <strain evidence="3">JCM 16369</strain>
    </source>
</reference>
<accession>A0ABY3TRF1</accession>
<keyword evidence="4" id="KW-1185">Reference proteome</keyword>
<proteinExistence type="predicted"/>
<evidence type="ECO:0000256" key="1">
    <source>
        <dbReference type="PROSITE-ProRule" id="PRU00169"/>
    </source>
</evidence>
<dbReference type="InterPro" id="IPR011006">
    <property type="entry name" value="CheY-like_superfamily"/>
</dbReference>
<feature type="domain" description="Response regulatory" evidence="2">
    <location>
        <begin position="6"/>
        <end position="125"/>
    </location>
</feature>
<protein>
    <recommendedName>
        <fullName evidence="2">Response regulatory domain-containing protein</fullName>
    </recommendedName>
</protein>
<name>A0ABY3TRF1_9MYCO</name>
<sequence length="127" mass="13403">MTTPVSVLVYSNNRAARQRVIAALGSRPAGDLPDFCYLEVATPAMLLQRMDSGDIDAAILDGEATPAGGMGIAKQLKDELDVCPPLIVLTGRAGDDWLARWSRADAAVPHPIDPVALTAAVIGVLRR</sequence>
<dbReference type="PROSITE" id="PS50110">
    <property type="entry name" value="RESPONSE_REGULATORY"/>
    <property type="match status" value="1"/>
</dbReference>
<dbReference type="Proteomes" id="UP001055337">
    <property type="component" value="Chromosome"/>
</dbReference>
<dbReference type="EMBL" id="CP092362">
    <property type="protein sequence ID" value="ULN43495.1"/>
    <property type="molecule type" value="Genomic_DNA"/>
</dbReference>
<gene>
    <name evidence="3" type="ORF">MI149_10745</name>
</gene>